<feature type="chain" id="PRO_5035223096" evidence="2">
    <location>
        <begin position="24"/>
        <end position="260"/>
    </location>
</feature>
<keyword evidence="4" id="KW-1185">Reference proteome</keyword>
<sequence>MRAALAALAAAALLLPAAGGAQAAPAGPVVFADGHVDLAPRLVDGQWRLQARRDEGGAAAWHPLAGAVLTVPDSAKITTPGGQLSLLGPAGATAYLLPQTQARGVVWPGWTTEEVSGQIRGPVDWVFEEVTGPGRFALFTSDAFGRPTVLVDPDRPLPQTVRVPQATHAHANWAFTAPGGYRIRMSMAAGLTSGARVRDEQTLAVAVGDGVDPAAVTAPAPPDRTPEPAGGAFAVWLGVAVAAIALGALLIVLVRRRKRC</sequence>
<evidence type="ECO:0000313" key="3">
    <source>
        <dbReference type="EMBL" id="GGK42169.1"/>
    </source>
</evidence>
<dbReference type="NCBIfam" id="NF038134">
    <property type="entry name" value="choice_anch_M"/>
    <property type="match status" value="1"/>
</dbReference>
<keyword evidence="1" id="KW-1133">Transmembrane helix</keyword>
<dbReference type="Proteomes" id="UP000662200">
    <property type="component" value="Unassembled WGS sequence"/>
</dbReference>
<dbReference type="NCBIfam" id="TIGR03769">
    <property type="entry name" value="P_ac_wall_RPT"/>
    <property type="match status" value="1"/>
</dbReference>
<keyword evidence="1" id="KW-0472">Membrane</keyword>
<dbReference type="AlphaFoldDB" id="A0A8J3FK29"/>
<comment type="caution">
    <text evidence="3">The sequence shown here is derived from an EMBL/GenBank/DDBJ whole genome shotgun (WGS) entry which is preliminary data.</text>
</comment>
<reference evidence="3" key="1">
    <citation type="journal article" date="2014" name="Int. J. Syst. Evol. Microbiol.">
        <title>Complete genome sequence of Corynebacterium casei LMG S-19264T (=DSM 44701T), isolated from a smear-ripened cheese.</title>
        <authorList>
            <consortium name="US DOE Joint Genome Institute (JGI-PGF)"/>
            <person name="Walter F."/>
            <person name="Albersmeier A."/>
            <person name="Kalinowski J."/>
            <person name="Ruckert C."/>
        </authorList>
    </citation>
    <scope>NUCLEOTIDE SEQUENCE</scope>
    <source>
        <strain evidence="3">JCM 3091</strain>
    </source>
</reference>
<keyword evidence="2" id="KW-0732">Signal</keyword>
<feature type="signal peptide" evidence="2">
    <location>
        <begin position="1"/>
        <end position="23"/>
    </location>
</feature>
<dbReference type="EMBL" id="BMQC01000021">
    <property type="protein sequence ID" value="GGK42169.1"/>
    <property type="molecule type" value="Genomic_DNA"/>
</dbReference>
<gene>
    <name evidence="3" type="ORF">GCM10010124_38710</name>
</gene>
<name>A0A8J3FK29_9ACTN</name>
<keyword evidence="1" id="KW-0812">Transmembrane</keyword>
<evidence type="ECO:0000256" key="1">
    <source>
        <dbReference type="SAM" id="Phobius"/>
    </source>
</evidence>
<organism evidence="3 4">
    <name type="scientific">Pilimelia terevasa</name>
    <dbReference type="NCBI Taxonomy" id="53372"/>
    <lineage>
        <taxon>Bacteria</taxon>
        <taxon>Bacillati</taxon>
        <taxon>Actinomycetota</taxon>
        <taxon>Actinomycetes</taxon>
        <taxon>Micromonosporales</taxon>
        <taxon>Micromonosporaceae</taxon>
        <taxon>Pilimelia</taxon>
    </lineage>
</organism>
<proteinExistence type="predicted"/>
<accession>A0A8J3FK29</accession>
<dbReference type="InterPro" id="IPR022435">
    <property type="entry name" value="Surface-anchored_actinobac"/>
</dbReference>
<evidence type="ECO:0000313" key="4">
    <source>
        <dbReference type="Proteomes" id="UP000662200"/>
    </source>
</evidence>
<protein>
    <submittedName>
        <fullName evidence="3">Uncharacterized protein</fullName>
    </submittedName>
</protein>
<evidence type="ECO:0000256" key="2">
    <source>
        <dbReference type="SAM" id="SignalP"/>
    </source>
</evidence>
<feature type="transmembrane region" description="Helical" evidence="1">
    <location>
        <begin position="233"/>
        <end position="254"/>
    </location>
</feature>
<reference evidence="3" key="2">
    <citation type="submission" date="2020-09" db="EMBL/GenBank/DDBJ databases">
        <authorList>
            <person name="Sun Q."/>
            <person name="Ohkuma M."/>
        </authorList>
    </citation>
    <scope>NUCLEOTIDE SEQUENCE</scope>
    <source>
        <strain evidence="3">JCM 3091</strain>
    </source>
</reference>